<dbReference type="PANTHER" id="PTHR44154">
    <property type="entry name" value="QUINONE OXIDOREDUCTASE"/>
    <property type="match status" value="1"/>
</dbReference>
<dbReference type="Proteomes" id="UP000034037">
    <property type="component" value="Chromosome"/>
</dbReference>
<dbReference type="RefSeq" id="WP_003859104.1">
    <property type="nucleotide sequence ID" value="NZ_CP011309.1"/>
</dbReference>
<dbReference type="Pfam" id="PF08240">
    <property type="entry name" value="ADH_N"/>
    <property type="match status" value="1"/>
</dbReference>
<dbReference type="CDD" id="cd05289">
    <property type="entry name" value="MDR_like_2"/>
    <property type="match status" value="1"/>
</dbReference>
<sequence>MSKVYAFHIFDRPDTQKLIDRPAPQPGPGELAVNVRAAGVNPVDWKIRSGALGTDLALPAPMGQEVAGVITAVGAGVEEFTVGQEILGPVVPGYGGFAEDTLVAAVDAVVKPEEISFTDAATIPVAAATAYDVTHQIELDPGQVLLIVGAGGGVGLMAAQIGRVHKFTVLGVASEAKRQVVEATGATFIPSGDAVAGRVRHLAPDGVDLIVDLVGGQALREVAGLVTDPSHLISAVDPATAAELGGVGLERTPEAMAKITDVIKYGLVDPQVTSRYPLDRAGEALAVVEDGHATGKIVIDMTAA</sequence>
<dbReference type="PROSITE" id="PS01162">
    <property type="entry name" value="QOR_ZETA_CRYSTAL"/>
    <property type="match status" value="1"/>
</dbReference>
<dbReference type="GO" id="GO:0005737">
    <property type="term" value="C:cytoplasm"/>
    <property type="evidence" value="ECO:0007669"/>
    <property type="project" value="UniProtKB-SubCell"/>
</dbReference>
<evidence type="ECO:0000313" key="7">
    <source>
        <dbReference type="EMBL" id="AKF28705.1"/>
    </source>
</evidence>
<proteinExistence type="predicted"/>
<keyword evidence="4" id="KW-0521">NADP</keyword>
<dbReference type="InterPro" id="IPR002364">
    <property type="entry name" value="Quin_OxRdtase/zeta-crystal_CS"/>
</dbReference>
<accession>A0A0F6WRU7</accession>
<keyword evidence="5" id="KW-0694">RNA-binding</keyword>
<name>A0A0F6WRU7_9CORY</name>
<dbReference type="InterPro" id="IPR020843">
    <property type="entry name" value="ER"/>
</dbReference>
<organism evidence="7 8">
    <name type="scientific">[Brevibacterium] flavum</name>
    <dbReference type="NCBI Taxonomy" id="92706"/>
    <lineage>
        <taxon>Bacteria</taxon>
        <taxon>Bacillati</taxon>
        <taxon>Actinomycetota</taxon>
        <taxon>Actinomycetes</taxon>
        <taxon>Mycobacteriales</taxon>
        <taxon>Corynebacteriaceae</taxon>
        <taxon>Corynebacterium</taxon>
    </lineage>
</organism>
<dbReference type="InterPro" id="IPR051603">
    <property type="entry name" value="Zinc-ADH_QOR/CCCR"/>
</dbReference>
<dbReference type="GO" id="GO:0016491">
    <property type="term" value="F:oxidoreductase activity"/>
    <property type="evidence" value="ECO:0007669"/>
    <property type="project" value="InterPro"/>
</dbReference>
<comment type="subcellular location">
    <subcellularLocation>
        <location evidence="1">Cytoplasm</location>
    </subcellularLocation>
</comment>
<gene>
    <name evidence="7" type="ORF">YH66_14820</name>
</gene>
<dbReference type="SUPFAM" id="SSF51735">
    <property type="entry name" value="NAD(P)-binding Rossmann-fold domains"/>
    <property type="match status" value="1"/>
</dbReference>
<comment type="subunit">
    <text evidence="2">Homotetramer.</text>
</comment>
<dbReference type="PATRIC" id="fig|92706.3.peg.3107"/>
<evidence type="ECO:0000256" key="2">
    <source>
        <dbReference type="ARBA" id="ARBA00011881"/>
    </source>
</evidence>
<keyword evidence="3" id="KW-0963">Cytoplasm</keyword>
<keyword evidence="8" id="KW-1185">Reference proteome</keyword>
<dbReference type="SUPFAM" id="SSF50129">
    <property type="entry name" value="GroES-like"/>
    <property type="match status" value="1"/>
</dbReference>
<evidence type="ECO:0000256" key="1">
    <source>
        <dbReference type="ARBA" id="ARBA00004496"/>
    </source>
</evidence>
<dbReference type="PANTHER" id="PTHR44154:SF1">
    <property type="entry name" value="QUINONE OXIDOREDUCTASE"/>
    <property type="match status" value="1"/>
</dbReference>
<reference evidence="7 8" key="1">
    <citation type="submission" date="2015-04" db="EMBL/GenBank/DDBJ databases">
        <title>Complete Genome Sequence of Brevibacterium flavum ATCC 15168.</title>
        <authorList>
            <person name="Ahn J."/>
            <person name="Park G."/>
            <person name="Jeon W."/>
            <person name="Jang Y."/>
            <person name="Jang M."/>
            <person name="Lee H."/>
            <person name="Lee H."/>
        </authorList>
    </citation>
    <scope>NUCLEOTIDE SEQUENCE [LARGE SCALE GENOMIC DNA]</scope>
    <source>
        <strain evidence="7 8">ATCC 15168</strain>
    </source>
</reference>
<evidence type="ECO:0000256" key="3">
    <source>
        <dbReference type="ARBA" id="ARBA00022490"/>
    </source>
</evidence>
<protein>
    <submittedName>
        <fullName evidence="7">NADPH:quinone reductase</fullName>
    </submittedName>
</protein>
<dbReference type="Gene3D" id="3.90.180.10">
    <property type="entry name" value="Medium-chain alcohol dehydrogenases, catalytic domain"/>
    <property type="match status" value="1"/>
</dbReference>
<dbReference type="SMART" id="SM00829">
    <property type="entry name" value="PKS_ER"/>
    <property type="match status" value="1"/>
</dbReference>
<dbReference type="InterPro" id="IPR036291">
    <property type="entry name" value="NAD(P)-bd_dom_sf"/>
</dbReference>
<dbReference type="GO" id="GO:0008270">
    <property type="term" value="F:zinc ion binding"/>
    <property type="evidence" value="ECO:0007669"/>
    <property type="project" value="InterPro"/>
</dbReference>
<evidence type="ECO:0000256" key="4">
    <source>
        <dbReference type="ARBA" id="ARBA00022857"/>
    </source>
</evidence>
<evidence type="ECO:0000313" key="8">
    <source>
        <dbReference type="Proteomes" id="UP000034037"/>
    </source>
</evidence>
<dbReference type="AlphaFoldDB" id="A0A0F6WRU7"/>
<dbReference type="HOGENOM" id="CLU_026673_3_3_11"/>
<evidence type="ECO:0000256" key="5">
    <source>
        <dbReference type="ARBA" id="ARBA00022884"/>
    </source>
</evidence>
<dbReference type="InterPro" id="IPR011032">
    <property type="entry name" value="GroES-like_sf"/>
</dbReference>
<dbReference type="Pfam" id="PF13602">
    <property type="entry name" value="ADH_zinc_N_2"/>
    <property type="match status" value="1"/>
</dbReference>
<dbReference type="Gene3D" id="3.40.50.720">
    <property type="entry name" value="NAD(P)-binding Rossmann-like Domain"/>
    <property type="match status" value="1"/>
</dbReference>
<dbReference type="GO" id="GO:0003723">
    <property type="term" value="F:RNA binding"/>
    <property type="evidence" value="ECO:0007669"/>
    <property type="project" value="UniProtKB-KW"/>
</dbReference>
<dbReference type="InterPro" id="IPR013154">
    <property type="entry name" value="ADH-like_N"/>
</dbReference>
<evidence type="ECO:0000259" key="6">
    <source>
        <dbReference type="SMART" id="SM00829"/>
    </source>
</evidence>
<dbReference type="EMBL" id="CP011309">
    <property type="protein sequence ID" value="AKF28705.1"/>
    <property type="molecule type" value="Genomic_DNA"/>
</dbReference>
<feature type="domain" description="Enoyl reductase (ER)" evidence="6">
    <location>
        <begin position="11"/>
        <end position="299"/>
    </location>
</feature>